<dbReference type="GO" id="GO:0071555">
    <property type="term" value="P:cell wall organization"/>
    <property type="evidence" value="ECO:0007669"/>
    <property type="project" value="UniProtKB-KW"/>
</dbReference>
<dbReference type="InterPro" id="IPR036138">
    <property type="entry name" value="PBP_dimer_sf"/>
</dbReference>
<dbReference type="SMART" id="SM00740">
    <property type="entry name" value="PASTA"/>
    <property type="match status" value="2"/>
</dbReference>
<evidence type="ECO:0000256" key="14">
    <source>
        <dbReference type="ARBA" id="ARBA00023306"/>
    </source>
</evidence>
<dbReference type="STRING" id="1220589.CD32_15125"/>
<evidence type="ECO:0000256" key="4">
    <source>
        <dbReference type="ARBA" id="ARBA00012448"/>
    </source>
</evidence>
<evidence type="ECO:0000256" key="5">
    <source>
        <dbReference type="ARBA" id="ARBA00022475"/>
    </source>
</evidence>
<comment type="catalytic activity">
    <reaction evidence="16">
        <text>Preferential cleavage: (Ac)2-L-Lys-D-Ala-|-D-Ala. Also transpeptidation of peptidyl-alanyl moieties that are N-acyl substituents of D-alanine.</text>
        <dbReference type="EC" id="3.4.16.4"/>
    </reaction>
</comment>
<dbReference type="GO" id="GO:0046677">
    <property type="term" value="P:response to antibiotic"/>
    <property type="evidence" value="ECO:0007669"/>
    <property type="project" value="UniProtKB-KW"/>
</dbReference>
<dbReference type="GO" id="GO:0005886">
    <property type="term" value="C:plasma membrane"/>
    <property type="evidence" value="ECO:0007669"/>
    <property type="project" value="UniProtKB-SubCell"/>
</dbReference>
<keyword evidence="13" id="KW-0046">Antibiotic resistance</keyword>
<keyword evidence="11 19" id="KW-1133">Transmembrane helix</keyword>
<dbReference type="PANTHER" id="PTHR30627:SF26">
    <property type="entry name" value="PENICILLIN-BINDING PROTEIN 2B"/>
    <property type="match status" value="1"/>
</dbReference>
<feature type="domain" description="PASTA" evidence="20">
    <location>
        <begin position="597"/>
        <end position="657"/>
    </location>
</feature>
<keyword evidence="7 19" id="KW-0812">Transmembrane</keyword>
<keyword evidence="8" id="KW-0677">Repeat</keyword>
<dbReference type="GO" id="GO:0051301">
    <property type="term" value="P:cell division"/>
    <property type="evidence" value="ECO:0007669"/>
    <property type="project" value="UniProtKB-KW"/>
</dbReference>
<dbReference type="SUPFAM" id="SSF54184">
    <property type="entry name" value="Penicillin-binding protein 2x (pbp-2x), c-terminal domain"/>
    <property type="match status" value="2"/>
</dbReference>
<evidence type="ECO:0000256" key="7">
    <source>
        <dbReference type="ARBA" id="ARBA00022692"/>
    </source>
</evidence>
<evidence type="ECO:0000256" key="1">
    <source>
        <dbReference type="ARBA" id="ARBA00004162"/>
    </source>
</evidence>
<evidence type="ECO:0000256" key="11">
    <source>
        <dbReference type="ARBA" id="ARBA00022989"/>
    </source>
</evidence>
<keyword evidence="22" id="KW-1185">Reference proteome</keyword>
<dbReference type="Pfam" id="PF00905">
    <property type="entry name" value="Transpeptidase"/>
    <property type="match status" value="1"/>
</dbReference>
<reference evidence="21 22" key="1">
    <citation type="submission" date="2014-02" db="EMBL/GenBank/DDBJ databases">
        <title>Draft genome sequence of Lysinibacillus odysseyi NBRC 100172.</title>
        <authorList>
            <person name="Zhang F."/>
            <person name="Wang G."/>
            <person name="Zhang L."/>
        </authorList>
    </citation>
    <scope>NUCLEOTIDE SEQUENCE [LARGE SCALE GENOMIC DNA]</scope>
    <source>
        <strain evidence="21 22">NBRC 100172</strain>
    </source>
</reference>
<dbReference type="GO" id="GO:0009002">
    <property type="term" value="F:serine-type D-Ala-D-Ala carboxypeptidase activity"/>
    <property type="evidence" value="ECO:0007669"/>
    <property type="project" value="UniProtKB-EC"/>
</dbReference>
<dbReference type="InterPro" id="IPR001460">
    <property type="entry name" value="PCN-bd_Tpept"/>
</dbReference>
<evidence type="ECO:0000256" key="9">
    <source>
        <dbReference type="ARBA" id="ARBA00022960"/>
    </source>
</evidence>
<comment type="caution">
    <text evidence="21">The sequence shown here is derived from an EMBL/GenBank/DDBJ whole genome shotgun (WGS) entry which is preliminary data.</text>
</comment>
<evidence type="ECO:0000256" key="19">
    <source>
        <dbReference type="SAM" id="Phobius"/>
    </source>
</evidence>
<evidence type="ECO:0000256" key="12">
    <source>
        <dbReference type="ARBA" id="ARBA00023136"/>
    </source>
</evidence>
<dbReference type="InterPro" id="IPR012338">
    <property type="entry name" value="Beta-lactam/transpept-like"/>
</dbReference>
<protein>
    <recommendedName>
        <fullName evidence="4">serine-type D-Ala-D-Ala carboxypeptidase</fullName>
        <ecNumber evidence="4">3.4.16.4</ecNumber>
    </recommendedName>
</protein>
<dbReference type="GO" id="GO:0009252">
    <property type="term" value="P:peptidoglycan biosynthetic process"/>
    <property type="evidence" value="ECO:0007669"/>
    <property type="project" value="UniProtKB-UniPathway"/>
</dbReference>
<dbReference type="Pfam" id="PF03717">
    <property type="entry name" value="PBP_dimer"/>
    <property type="match status" value="1"/>
</dbReference>
<evidence type="ECO:0000313" key="21">
    <source>
        <dbReference type="EMBL" id="KGR84013.1"/>
    </source>
</evidence>
<dbReference type="AlphaFoldDB" id="A0A0A3IMI3"/>
<dbReference type="Gene3D" id="3.90.1310.10">
    <property type="entry name" value="Penicillin-binding protein 2a (Domain 2)"/>
    <property type="match status" value="1"/>
</dbReference>
<dbReference type="EMBL" id="JPVP01000057">
    <property type="protein sequence ID" value="KGR84013.1"/>
    <property type="molecule type" value="Genomic_DNA"/>
</dbReference>
<dbReference type="PROSITE" id="PS51178">
    <property type="entry name" value="PASTA"/>
    <property type="match status" value="1"/>
</dbReference>
<evidence type="ECO:0000256" key="13">
    <source>
        <dbReference type="ARBA" id="ARBA00023251"/>
    </source>
</evidence>
<sequence>MKKLKFRFQIGAFLMFLLYGGLFFLLFWRFFYIQSTGEVHGYNLQAEAANKYSRETVLSANRGRILDRNENVIAEDTMSYRLVAVVRESATENPKKPRHVVDARETARVLAQYISWDEEKIYEQLTSKKDKYQVEFGAAGRSLSHEVKEAIEEHDLPGIVFVNDKKRYYPNGSFASHLIGYAVKEEQKDGSFKTVGRMGLESIYDKELTGKDGKVSYDSDVFGYLLPDAKKMVEPAKNGKDIYLTLDKTIQNFLEDAMSRVEKEYNAESMTAVVADPKTGEILAMTQRPTFDPDTREGLESSWLNAVVEDVIEPGSTMKTFTLAAAVDSGNWHPNATYQSGKYKLYDRVIRDSNNGVGWGPITYLEGIQHSSNTGMAHQLEIMGKETFIEYLDRFGFGKKTGINLPNEATGTLLTKNPVDLVITSFGQGSTVTPLQLIQGMTAIANDGKMMQPYVIDKIVDPNTGKVVLDEEPKVKGEPVTADTAKQVREILASTVTAEAGTAKRYQIDGYEVAGKTGTAQIPRENGPGYYGGNHQYIYSFLGMVPADDPKLIMYVAVKKPNMSSAISGSEPVSAVFNSVMENSLKYLNINPDNTAEVEMKTVGELVGKQAETTQVELTNDGFKPIIIGEGGTITEQYPKKGTPLSKGSIIFLKTEGAVTLPSFTNWSLRNMLVYKTMSGLPLEIVGEGYVYSQSASANAVVTDSSPIVVKLRTPKESFQTTEPEEDSEKLPQD</sequence>
<dbReference type="GO" id="GO:0008658">
    <property type="term" value="F:penicillin binding"/>
    <property type="evidence" value="ECO:0007669"/>
    <property type="project" value="InterPro"/>
</dbReference>
<evidence type="ECO:0000256" key="15">
    <source>
        <dbReference type="ARBA" id="ARBA00023316"/>
    </source>
</evidence>
<dbReference type="UniPathway" id="UPA00219"/>
<keyword evidence="10" id="KW-0573">Peptidoglycan synthesis</keyword>
<dbReference type="Pfam" id="PF03793">
    <property type="entry name" value="PASTA"/>
    <property type="match status" value="1"/>
</dbReference>
<accession>A0A0A3IMI3</accession>
<gene>
    <name evidence="21" type="ORF">CD32_15125</name>
</gene>
<evidence type="ECO:0000259" key="20">
    <source>
        <dbReference type="PROSITE" id="PS51178"/>
    </source>
</evidence>
<evidence type="ECO:0000256" key="17">
    <source>
        <dbReference type="ARBA" id="ARBA00055980"/>
    </source>
</evidence>
<proteinExistence type="inferred from homology"/>
<feature type="region of interest" description="Disordered" evidence="18">
    <location>
        <begin position="713"/>
        <end position="734"/>
    </location>
</feature>
<evidence type="ECO:0000256" key="8">
    <source>
        <dbReference type="ARBA" id="ARBA00022737"/>
    </source>
</evidence>
<dbReference type="Proteomes" id="UP000030437">
    <property type="component" value="Unassembled WGS sequence"/>
</dbReference>
<dbReference type="PANTHER" id="PTHR30627">
    <property type="entry name" value="PEPTIDOGLYCAN D,D-TRANSPEPTIDASE"/>
    <property type="match status" value="1"/>
</dbReference>
<dbReference type="SUPFAM" id="SSF56601">
    <property type="entry name" value="beta-lactamase/transpeptidase-like"/>
    <property type="match status" value="1"/>
</dbReference>
<evidence type="ECO:0000256" key="2">
    <source>
        <dbReference type="ARBA" id="ARBA00004752"/>
    </source>
</evidence>
<evidence type="ECO:0000256" key="10">
    <source>
        <dbReference type="ARBA" id="ARBA00022984"/>
    </source>
</evidence>
<feature type="transmembrane region" description="Helical" evidence="19">
    <location>
        <begin position="12"/>
        <end position="31"/>
    </location>
</feature>
<dbReference type="SUPFAM" id="SSF56519">
    <property type="entry name" value="Penicillin binding protein dimerisation domain"/>
    <property type="match status" value="1"/>
</dbReference>
<evidence type="ECO:0000256" key="3">
    <source>
        <dbReference type="ARBA" id="ARBA00007171"/>
    </source>
</evidence>
<keyword evidence="14" id="KW-0131">Cell cycle</keyword>
<keyword evidence="6" id="KW-0132">Cell division</keyword>
<comment type="subcellular location">
    <subcellularLocation>
        <location evidence="1">Cell membrane</location>
        <topology evidence="1">Single-pass membrane protein</topology>
    </subcellularLocation>
</comment>
<dbReference type="FunFam" id="3.40.710.10:FF:000095">
    <property type="entry name" value="Penicillin-binding protein 2x"/>
    <property type="match status" value="1"/>
</dbReference>
<evidence type="ECO:0000313" key="22">
    <source>
        <dbReference type="Proteomes" id="UP000030437"/>
    </source>
</evidence>
<comment type="function">
    <text evidence="17">A transpeptidase that forms peptide cross-links between adjacent glycan strands in cell wall peptidoglycan (PG). Part of the divisome machinery that synthesizes the septal cross wall. Beta-lactams inactivate the PBPs by acylating an essential serine residue in the active site of these proteins.</text>
</comment>
<keyword evidence="15" id="KW-0961">Cell wall biogenesis/degradation</keyword>
<evidence type="ECO:0000256" key="18">
    <source>
        <dbReference type="SAM" id="MobiDB-lite"/>
    </source>
</evidence>
<dbReference type="Gene3D" id="2.20.70.70">
    <property type="match status" value="1"/>
</dbReference>
<dbReference type="CDD" id="cd06576">
    <property type="entry name" value="PASTA_Pbp2x-like_1"/>
    <property type="match status" value="1"/>
</dbReference>
<comment type="pathway">
    <text evidence="2">Cell wall biogenesis; peptidoglycan biosynthesis.</text>
</comment>
<dbReference type="Gene3D" id="3.30.70.2110">
    <property type="match status" value="1"/>
</dbReference>
<dbReference type="Gene3D" id="3.40.710.10">
    <property type="entry name" value="DD-peptidase/beta-lactamase superfamily"/>
    <property type="match status" value="1"/>
</dbReference>
<evidence type="ECO:0000256" key="16">
    <source>
        <dbReference type="ARBA" id="ARBA00034000"/>
    </source>
</evidence>
<dbReference type="InterPro" id="IPR005311">
    <property type="entry name" value="PBP_dimer"/>
</dbReference>
<organism evidence="21 22">
    <name type="scientific">Lysinibacillus odysseyi 34hs-1 = NBRC 100172</name>
    <dbReference type="NCBI Taxonomy" id="1220589"/>
    <lineage>
        <taxon>Bacteria</taxon>
        <taxon>Bacillati</taxon>
        <taxon>Bacillota</taxon>
        <taxon>Bacilli</taxon>
        <taxon>Bacillales</taxon>
        <taxon>Bacillaceae</taxon>
        <taxon>Lysinibacillus</taxon>
    </lineage>
</organism>
<comment type="similarity">
    <text evidence="3">Belongs to the transpeptidase family.</text>
</comment>
<keyword evidence="5" id="KW-1003">Cell membrane</keyword>
<dbReference type="GO" id="GO:0008360">
    <property type="term" value="P:regulation of cell shape"/>
    <property type="evidence" value="ECO:0007669"/>
    <property type="project" value="UniProtKB-KW"/>
</dbReference>
<dbReference type="eggNOG" id="COG0768">
    <property type="taxonomic scope" value="Bacteria"/>
</dbReference>
<name>A0A0A3IMI3_9BACI</name>
<dbReference type="CDD" id="cd06575">
    <property type="entry name" value="PASTA_Pbp2x-like_2"/>
    <property type="match status" value="1"/>
</dbReference>
<keyword evidence="12 19" id="KW-0472">Membrane</keyword>
<keyword evidence="9" id="KW-0133">Cell shape</keyword>
<dbReference type="EC" id="3.4.16.4" evidence="4"/>
<dbReference type="InterPro" id="IPR005543">
    <property type="entry name" value="PASTA_dom"/>
</dbReference>
<evidence type="ECO:0000256" key="6">
    <source>
        <dbReference type="ARBA" id="ARBA00022618"/>
    </source>
</evidence>
<dbReference type="eggNOG" id="COG2815">
    <property type="taxonomic scope" value="Bacteria"/>
</dbReference>
<dbReference type="InterPro" id="IPR050515">
    <property type="entry name" value="Beta-lactam/transpept"/>
</dbReference>